<keyword evidence="1" id="KW-0812">Transmembrane</keyword>
<dbReference type="AlphaFoldDB" id="A0A1H4BY08"/>
<feature type="transmembrane region" description="Helical" evidence="1">
    <location>
        <begin position="137"/>
        <end position="153"/>
    </location>
</feature>
<dbReference type="RefSeq" id="WP_089761737.1">
    <property type="nucleotide sequence ID" value="NZ_BKAT01000034.1"/>
</dbReference>
<dbReference type="STRING" id="408074.SAMN05660909_02317"/>
<feature type="transmembrane region" description="Helical" evidence="1">
    <location>
        <begin position="82"/>
        <end position="102"/>
    </location>
</feature>
<dbReference type="Proteomes" id="UP000199656">
    <property type="component" value="Unassembled WGS sequence"/>
</dbReference>
<keyword evidence="1" id="KW-0472">Membrane</keyword>
<feature type="transmembrane region" description="Helical" evidence="1">
    <location>
        <begin position="158"/>
        <end position="175"/>
    </location>
</feature>
<evidence type="ECO:0000313" key="2">
    <source>
        <dbReference type="EMBL" id="SEA53028.1"/>
    </source>
</evidence>
<evidence type="ECO:0000313" key="3">
    <source>
        <dbReference type="Proteomes" id="UP000199656"/>
    </source>
</evidence>
<dbReference type="EMBL" id="FNRL01000009">
    <property type="protein sequence ID" value="SEA53028.1"/>
    <property type="molecule type" value="Genomic_DNA"/>
</dbReference>
<sequence length="375" mass="41002">MIAYNKQSLDSLSIQETARKALFDKYIDQAAYDRIIAAHPVSFYMPNIFARVGLYILTWVAVLFAWGLVGLLLFTSINEEEILYGIAFLFAIAGFFMLELFIREKKLFRAGIDDALLLSSCVALTGALHFIYRENGVMIAATVCIVSLLSTARYADRLMASICYISFLAAVFLAMMPEAMAAIPFTLMGISLAGYFACRKMLKSFSLRHYSNIFTIVSILSLCSFYVAGNFYAVKTLAPVVPLPGLFWALTLVTPLVFIYLGLRKKDVILLRSGLIYIAAAVLTVRYFHSVLPLASAMIVAGLVLVALSWWLIRYLKTPKNGFTYEPLAYPSATDKLNISGLIISQTFGGTHQPSGGDVQFGGGSGGGGGASGDY</sequence>
<dbReference type="OrthoDB" id="660047at2"/>
<gene>
    <name evidence="2" type="ORF">SAMN05660909_02317</name>
</gene>
<reference evidence="3" key="1">
    <citation type="submission" date="2016-10" db="EMBL/GenBank/DDBJ databases">
        <authorList>
            <person name="Varghese N."/>
            <person name="Submissions S."/>
        </authorList>
    </citation>
    <scope>NUCLEOTIDE SEQUENCE [LARGE SCALE GENOMIC DNA]</scope>
    <source>
        <strain evidence="3">DSM 23920</strain>
    </source>
</reference>
<evidence type="ECO:0000256" key="1">
    <source>
        <dbReference type="SAM" id="Phobius"/>
    </source>
</evidence>
<feature type="transmembrane region" description="Helical" evidence="1">
    <location>
        <begin position="210"/>
        <end position="233"/>
    </location>
</feature>
<feature type="transmembrane region" description="Helical" evidence="1">
    <location>
        <begin position="181"/>
        <end position="198"/>
    </location>
</feature>
<feature type="transmembrane region" description="Helical" evidence="1">
    <location>
        <begin position="270"/>
        <end position="288"/>
    </location>
</feature>
<feature type="transmembrane region" description="Helical" evidence="1">
    <location>
        <begin position="245"/>
        <end position="263"/>
    </location>
</feature>
<feature type="transmembrane region" description="Helical" evidence="1">
    <location>
        <begin position="294"/>
        <end position="313"/>
    </location>
</feature>
<keyword evidence="3" id="KW-1185">Reference proteome</keyword>
<evidence type="ECO:0008006" key="4">
    <source>
        <dbReference type="Google" id="ProtNLM"/>
    </source>
</evidence>
<proteinExistence type="predicted"/>
<accession>A0A1H4BY08</accession>
<organism evidence="2 3">
    <name type="scientific">Chitinophaga terrae</name>
    <name type="common">ex Kim and Jung 2007</name>
    <dbReference type="NCBI Taxonomy" id="408074"/>
    <lineage>
        <taxon>Bacteria</taxon>
        <taxon>Pseudomonadati</taxon>
        <taxon>Bacteroidota</taxon>
        <taxon>Chitinophagia</taxon>
        <taxon>Chitinophagales</taxon>
        <taxon>Chitinophagaceae</taxon>
        <taxon>Chitinophaga</taxon>
    </lineage>
</organism>
<protein>
    <recommendedName>
        <fullName evidence="4">DUF2157 domain-containing protein</fullName>
    </recommendedName>
</protein>
<name>A0A1H4BY08_9BACT</name>
<keyword evidence="1" id="KW-1133">Transmembrane helix</keyword>
<feature type="transmembrane region" description="Helical" evidence="1">
    <location>
        <begin position="114"/>
        <end position="131"/>
    </location>
</feature>
<feature type="transmembrane region" description="Helical" evidence="1">
    <location>
        <begin position="52"/>
        <end position="76"/>
    </location>
</feature>